<name>A0ACC0MB39_RHOML</name>
<sequence length="263" mass="29204">MDNFPKDVSMRWKKGNNEQKGVWNYINKSDAIFITNSIRDTRERSKENLEDFNKFNAVESDNGEARLDAFPTIKSFKSYAQTVKCGGAGTETEKVLDNSINHVSRRVSLNVAGNGWLYRSAVAKLQRLISIDDLEVQMARMGLVNIDVKAMGGRSVILTCPKEESEEEEEDSDEVEEIVADSDMGTKANGKQKEVVDERNSERDKNLVSRVSKTNGPFDVKLNHAKLNTPQRSGSHCENSLAIGGPEPNINEVSLDGKIFGCG</sequence>
<proteinExistence type="predicted"/>
<dbReference type="Proteomes" id="UP001062846">
    <property type="component" value="Chromosome 9"/>
</dbReference>
<comment type="caution">
    <text evidence="1">The sequence shown here is derived from an EMBL/GenBank/DDBJ whole genome shotgun (WGS) entry which is preliminary data.</text>
</comment>
<organism evidence="1 2">
    <name type="scientific">Rhododendron molle</name>
    <name type="common">Chinese azalea</name>
    <name type="synonym">Azalea mollis</name>
    <dbReference type="NCBI Taxonomy" id="49168"/>
    <lineage>
        <taxon>Eukaryota</taxon>
        <taxon>Viridiplantae</taxon>
        <taxon>Streptophyta</taxon>
        <taxon>Embryophyta</taxon>
        <taxon>Tracheophyta</taxon>
        <taxon>Spermatophyta</taxon>
        <taxon>Magnoliopsida</taxon>
        <taxon>eudicotyledons</taxon>
        <taxon>Gunneridae</taxon>
        <taxon>Pentapetalae</taxon>
        <taxon>asterids</taxon>
        <taxon>Ericales</taxon>
        <taxon>Ericaceae</taxon>
        <taxon>Ericoideae</taxon>
        <taxon>Rhodoreae</taxon>
        <taxon>Rhododendron</taxon>
    </lineage>
</organism>
<evidence type="ECO:0000313" key="2">
    <source>
        <dbReference type="Proteomes" id="UP001062846"/>
    </source>
</evidence>
<protein>
    <submittedName>
        <fullName evidence="1">Uncharacterized protein</fullName>
    </submittedName>
</protein>
<gene>
    <name evidence="1" type="ORF">RHMOL_Rhmol09G0087300</name>
</gene>
<reference evidence="1" key="1">
    <citation type="submission" date="2022-02" db="EMBL/GenBank/DDBJ databases">
        <title>Plant Genome Project.</title>
        <authorList>
            <person name="Zhang R.-G."/>
        </authorList>
    </citation>
    <scope>NUCLEOTIDE SEQUENCE</scope>
    <source>
        <strain evidence="1">AT1</strain>
    </source>
</reference>
<keyword evidence="2" id="KW-1185">Reference proteome</keyword>
<accession>A0ACC0MB39</accession>
<evidence type="ECO:0000313" key="1">
    <source>
        <dbReference type="EMBL" id="KAI8538241.1"/>
    </source>
</evidence>
<dbReference type="EMBL" id="CM046396">
    <property type="protein sequence ID" value="KAI8538241.1"/>
    <property type="molecule type" value="Genomic_DNA"/>
</dbReference>